<reference evidence="1 2" key="1">
    <citation type="journal article" date="2021" name="Elife">
        <title>Chloroplast acquisition without the gene transfer in kleptoplastic sea slugs, Plakobranchus ocellatus.</title>
        <authorList>
            <person name="Maeda T."/>
            <person name="Takahashi S."/>
            <person name="Yoshida T."/>
            <person name="Shimamura S."/>
            <person name="Takaki Y."/>
            <person name="Nagai Y."/>
            <person name="Toyoda A."/>
            <person name="Suzuki Y."/>
            <person name="Arimoto A."/>
            <person name="Ishii H."/>
            <person name="Satoh N."/>
            <person name="Nishiyama T."/>
            <person name="Hasebe M."/>
            <person name="Maruyama T."/>
            <person name="Minagawa J."/>
            <person name="Obokata J."/>
            <person name="Shigenobu S."/>
        </authorList>
    </citation>
    <scope>NUCLEOTIDE SEQUENCE [LARGE SCALE GENOMIC DNA]</scope>
</reference>
<gene>
    <name evidence="1" type="ORF">PoB_001921700</name>
</gene>
<dbReference type="AlphaFoldDB" id="A0AAV3ZE00"/>
<keyword evidence="2" id="KW-1185">Reference proteome</keyword>
<dbReference type="Proteomes" id="UP000735302">
    <property type="component" value="Unassembled WGS sequence"/>
</dbReference>
<proteinExistence type="predicted"/>
<evidence type="ECO:0000313" key="1">
    <source>
        <dbReference type="EMBL" id="GFN92711.1"/>
    </source>
</evidence>
<dbReference type="EMBL" id="BLXT01002287">
    <property type="protein sequence ID" value="GFN92711.1"/>
    <property type="molecule type" value="Genomic_DNA"/>
</dbReference>
<comment type="caution">
    <text evidence="1">The sequence shown here is derived from an EMBL/GenBank/DDBJ whole genome shotgun (WGS) entry which is preliminary data.</text>
</comment>
<name>A0AAV3ZE00_9GAST</name>
<protein>
    <submittedName>
        <fullName evidence="1">Uncharacterized protein</fullName>
    </submittedName>
</protein>
<organism evidence="1 2">
    <name type="scientific">Plakobranchus ocellatus</name>
    <dbReference type="NCBI Taxonomy" id="259542"/>
    <lineage>
        <taxon>Eukaryota</taxon>
        <taxon>Metazoa</taxon>
        <taxon>Spiralia</taxon>
        <taxon>Lophotrochozoa</taxon>
        <taxon>Mollusca</taxon>
        <taxon>Gastropoda</taxon>
        <taxon>Heterobranchia</taxon>
        <taxon>Euthyneura</taxon>
        <taxon>Panpulmonata</taxon>
        <taxon>Sacoglossa</taxon>
        <taxon>Placobranchoidea</taxon>
        <taxon>Plakobranchidae</taxon>
        <taxon>Plakobranchus</taxon>
    </lineage>
</organism>
<accession>A0AAV3ZE00</accession>
<evidence type="ECO:0000313" key="2">
    <source>
        <dbReference type="Proteomes" id="UP000735302"/>
    </source>
</evidence>
<sequence>MDHTSVSLSVFRQIAEAHLWSGSSSGRAVGYQVRGSGFVSQSDQVNFYCSPVPTQLGLLRSGESKGGEESKGKLPHNAVCQEHSRPYSWFPNAWMQLCPSVDVDLLSDHYNKV</sequence>